<evidence type="ECO:0000256" key="3">
    <source>
        <dbReference type="ARBA" id="ARBA00022692"/>
    </source>
</evidence>
<proteinExistence type="inferred from homology"/>
<dbReference type="GO" id="GO:0030255">
    <property type="term" value="P:protein secretion by the type IV secretion system"/>
    <property type="evidence" value="ECO:0007669"/>
    <property type="project" value="InterPro"/>
</dbReference>
<evidence type="ECO:0000313" key="9">
    <source>
        <dbReference type="EMBL" id="ACM49448.1"/>
    </source>
</evidence>
<feature type="transmembrane region" description="Helical" evidence="8">
    <location>
        <begin position="485"/>
        <end position="503"/>
    </location>
</feature>
<dbReference type="AlphaFoldDB" id="B9KIY6"/>
<dbReference type="Pfam" id="PF04610">
    <property type="entry name" value="TrbL"/>
    <property type="match status" value="1"/>
</dbReference>
<feature type="transmembrane region" description="Helical" evidence="8">
    <location>
        <begin position="621"/>
        <end position="640"/>
    </location>
</feature>
<dbReference type="HOGENOM" id="CLU_344442_0_0_5"/>
<name>B9KIY6_ANAMF</name>
<evidence type="ECO:0000256" key="2">
    <source>
        <dbReference type="ARBA" id="ARBA00007802"/>
    </source>
</evidence>
<evidence type="ECO:0000256" key="1">
    <source>
        <dbReference type="ARBA" id="ARBA00004651"/>
    </source>
</evidence>
<protein>
    <submittedName>
        <fullName evidence="9">VirB6</fullName>
    </submittedName>
</protein>
<gene>
    <name evidence="9" type="primary">virB6</name>
    <name evidence="9" type="ordered locus">AMF_605</name>
</gene>
<reference evidence="9 10" key="1">
    <citation type="journal article" date="2009" name="BMC Genomics">
        <title>Conservation in the face of diversity: multistrain analysis of an intracellular bacterium.</title>
        <authorList>
            <person name="Dark M.J."/>
            <person name="Herndon D.R."/>
            <person name="Kappmeyer L.S."/>
            <person name="Gonzales M.P."/>
            <person name="Nordeen E."/>
            <person name="Palmer G.H."/>
            <person name="Knowles D.P. Jr."/>
            <person name="Brayton K.A."/>
        </authorList>
    </citation>
    <scope>NUCLEOTIDE SEQUENCE [LARGE SCALE GENOMIC DNA]</scope>
    <source>
        <strain evidence="9 10">Florida</strain>
    </source>
</reference>
<feature type="transmembrane region" description="Helical" evidence="8">
    <location>
        <begin position="107"/>
        <end position="132"/>
    </location>
</feature>
<sequence length="893" mass="96295">MVVTRTCGCQFSARRLEMRRAVRAIALMVLFVWLPFVPHYAAYSDEPKKEEESDRLVSYRYAEATNPRCGAAATVAEVGAKVIGPSLGLMITGAVLVKIPLGWTTKAGFALIASNVAIISAAVAASSAYFVCNWSFVRHPVLRFEEGETVTGQSGTPTVLTQHTSDTGDTNSFKIGNYKECENPHAPDASVKAKWESSSTSGGTDGCSKEFADLNSYFACIAPQKSLEVAKTLEPVCKDRKFKKVDHYAWPKNRVSSSRYIEVCYRKPLATLFAGAYRALKNQTKSESYTEQIKKGAYPREGTYGDESMHKTKLAISGAGGDNIGAHVECKVLWAGKEETIHDAQFRAVERGDKLCVDAVSVSKLPLIPRPEIGCQMRPNSPPVPMCEKSEAVMGEADTERAGKVVKYNNEKCYSCYVDQACQGTASVYTKSPFPVTSVLVNCIVGSLKNVLDPTSGGGQKCAHKSASGPNPGFLKVAQKKLKNAVMAALILALILFSIKAMLGGVQNASELYMTAIKFALVVYFTQGDAMSKSYDYLTKLSIGLSDIVLAAANGGQDICNYKTETYDQNFRYLVPWDRLDCRMMFYLGSQLNGGTGTGVLLTVFLCAGLLIPAILINAKVIICVVAFFAVMMLIFTVIWCVYVFLLSLIALTVLTIISPLMIPMCLFQVTKGFFDGWTRQLMVYSLYPVILFSFLSLMFTVFDNIYFGELKFQQDDITIGSSKRVNFKLTDPKACDDPKMDSNLACMFSTVNFHTKPLVLGLSVTSPEFKETTAAIWTKLGVFVLVGFLFYHFLSSISYIAGELAGDPRAGVIGSGSFNPRALAGGAMGVASKISNYASGKMSDAGSKMMDRMKGGGQAGGGGSDKVSGGSSPRSSNAGAGTDAVSGGSSGT</sequence>
<dbReference type="EMBL" id="CP001079">
    <property type="protein sequence ID" value="ACM49448.1"/>
    <property type="molecule type" value="Genomic_DNA"/>
</dbReference>
<dbReference type="eggNOG" id="COG3704">
    <property type="taxonomic scope" value="Bacteria"/>
</dbReference>
<dbReference type="InterPro" id="IPR007688">
    <property type="entry name" value="Conjugal_tfr_TrbL/VirB6"/>
</dbReference>
<feature type="compositionally biased region" description="Gly residues" evidence="7">
    <location>
        <begin position="856"/>
        <end position="865"/>
    </location>
</feature>
<feature type="region of interest" description="Disordered" evidence="7">
    <location>
        <begin position="849"/>
        <end position="893"/>
    </location>
</feature>
<dbReference type="Proteomes" id="UP000007307">
    <property type="component" value="Chromosome"/>
</dbReference>
<organism evidence="9 10">
    <name type="scientific">Anaplasma marginale (strain Florida)</name>
    <dbReference type="NCBI Taxonomy" id="320483"/>
    <lineage>
        <taxon>Bacteria</taxon>
        <taxon>Pseudomonadati</taxon>
        <taxon>Pseudomonadota</taxon>
        <taxon>Alphaproteobacteria</taxon>
        <taxon>Rickettsiales</taxon>
        <taxon>Anaplasmataceae</taxon>
        <taxon>Anaplasma</taxon>
    </lineage>
</organism>
<keyword evidence="3 8" id="KW-0812">Transmembrane</keyword>
<keyword evidence="6 8" id="KW-0472">Membrane</keyword>
<feature type="transmembrane region" description="Helical" evidence="8">
    <location>
        <begin position="21"/>
        <end position="41"/>
    </location>
</feature>
<dbReference type="KEGG" id="amf:AMF_605"/>
<feature type="region of interest" description="Disordered" evidence="7">
    <location>
        <begin position="152"/>
        <end position="171"/>
    </location>
</feature>
<keyword evidence="5 8" id="KW-1133">Transmembrane helix</keyword>
<feature type="transmembrane region" description="Helical" evidence="8">
    <location>
        <begin position="682"/>
        <end position="703"/>
    </location>
</feature>
<evidence type="ECO:0000256" key="5">
    <source>
        <dbReference type="ARBA" id="ARBA00022989"/>
    </source>
</evidence>
<feature type="transmembrane region" description="Helical" evidence="8">
    <location>
        <begin position="646"/>
        <end position="670"/>
    </location>
</feature>
<evidence type="ECO:0000256" key="6">
    <source>
        <dbReference type="ARBA" id="ARBA00023136"/>
    </source>
</evidence>
<comment type="similarity">
    <text evidence="2">Belongs to the TrbL/VirB6 family.</text>
</comment>
<evidence type="ECO:0000256" key="8">
    <source>
        <dbReference type="SAM" id="Phobius"/>
    </source>
</evidence>
<evidence type="ECO:0000313" key="10">
    <source>
        <dbReference type="Proteomes" id="UP000007307"/>
    </source>
</evidence>
<dbReference type="STRING" id="320483.AMF_605"/>
<comment type="subcellular location">
    <subcellularLocation>
        <location evidence="1">Cell membrane</location>
        <topology evidence="1">Multi-pass membrane protein</topology>
    </subcellularLocation>
</comment>
<dbReference type="GO" id="GO:0005886">
    <property type="term" value="C:plasma membrane"/>
    <property type="evidence" value="ECO:0007669"/>
    <property type="project" value="UniProtKB-SubCell"/>
</dbReference>
<evidence type="ECO:0000256" key="7">
    <source>
        <dbReference type="SAM" id="MobiDB-lite"/>
    </source>
</evidence>
<keyword evidence="10" id="KW-1185">Reference proteome</keyword>
<evidence type="ECO:0000256" key="4">
    <source>
        <dbReference type="ARBA" id="ARBA00022729"/>
    </source>
</evidence>
<accession>B9KIY6</accession>
<keyword evidence="4" id="KW-0732">Signal</keyword>
<feature type="transmembrane region" description="Helical" evidence="8">
    <location>
        <begin position="775"/>
        <end position="795"/>
    </location>
</feature>
<feature type="transmembrane region" description="Helical" evidence="8">
    <location>
        <begin position="594"/>
        <end position="614"/>
    </location>
</feature>